<organism evidence="2 3">
    <name type="scientific">Corynebacterium atypicum</name>
    <dbReference type="NCBI Taxonomy" id="191610"/>
    <lineage>
        <taxon>Bacteria</taxon>
        <taxon>Bacillati</taxon>
        <taxon>Actinomycetota</taxon>
        <taxon>Actinomycetes</taxon>
        <taxon>Mycobacteriales</taxon>
        <taxon>Corynebacteriaceae</taxon>
        <taxon>Corynebacterium</taxon>
    </lineage>
</organism>
<evidence type="ECO:0000313" key="3">
    <source>
        <dbReference type="Proteomes" id="UP000028504"/>
    </source>
</evidence>
<feature type="domain" description="HTH cro/C1-type" evidence="1">
    <location>
        <begin position="12"/>
        <end position="65"/>
    </location>
</feature>
<dbReference type="Gene3D" id="1.10.260.40">
    <property type="entry name" value="lambda repressor-like DNA-binding domains"/>
    <property type="match status" value="1"/>
</dbReference>
<protein>
    <submittedName>
        <fullName evidence="2">Transcriptional regulator</fullName>
    </submittedName>
</protein>
<dbReference type="SUPFAM" id="SSF47413">
    <property type="entry name" value="lambda repressor-like DNA-binding domains"/>
    <property type="match status" value="1"/>
</dbReference>
<dbReference type="RefSeq" id="WP_038604069.1">
    <property type="nucleotide sequence ID" value="NZ_CP008944.1"/>
</dbReference>
<evidence type="ECO:0000313" key="2">
    <source>
        <dbReference type="EMBL" id="AIG63451.1"/>
    </source>
</evidence>
<name>A0ABN4DBG2_9CORY</name>
<gene>
    <name evidence="2" type="ORF">CATYP_00660</name>
</gene>
<dbReference type="Proteomes" id="UP000028504">
    <property type="component" value="Chromosome"/>
</dbReference>
<dbReference type="PROSITE" id="PS50943">
    <property type="entry name" value="HTH_CROC1"/>
    <property type="match status" value="1"/>
</dbReference>
<accession>A0ABN4DBG2</accession>
<dbReference type="CDD" id="cd00093">
    <property type="entry name" value="HTH_XRE"/>
    <property type="match status" value="1"/>
</dbReference>
<keyword evidence="3" id="KW-1185">Reference proteome</keyword>
<proteinExistence type="predicted"/>
<sequence length="77" mass="8569">MTTKRAFSYKPLWKLLIDRDMNKTQLQERADISPATLSKLGCGGNVTTDVLARICEALDCDIADICKVVPNEEEVVL</sequence>
<dbReference type="InterPro" id="IPR010982">
    <property type="entry name" value="Lambda_DNA-bd_dom_sf"/>
</dbReference>
<reference evidence="2 3" key="1">
    <citation type="submission" date="2014-07" db="EMBL/GenBank/DDBJ databases">
        <title>Complete genome sequence of Corynebacterium atypicum DSM 44849: identifiction of the mycolic acid biosynthesis genes.</title>
        <authorList>
            <person name="Tippelt A."/>
            <person name="Mollmann S."/>
            <person name="Albersmeier A."/>
            <person name="Jaenicke S."/>
            <person name="Ruckert C."/>
            <person name="Tauch A."/>
        </authorList>
    </citation>
    <scope>NUCLEOTIDE SEQUENCE [LARGE SCALE GENOMIC DNA]</scope>
    <source>
        <strain evidence="2 3">R2070</strain>
    </source>
</reference>
<evidence type="ECO:0000259" key="1">
    <source>
        <dbReference type="PROSITE" id="PS50943"/>
    </source>
</evidence>
<dbReference type="InterPro" id="IPR001387">
    <property type="entry name" value="Cro/C1-type_HTH"/>
</dbReference>
<dbReference type="EMBL" id="CP008944">
    <property type="protein sequence ID" value="AIG63451.1"/>
    <property type="molecule type" value="Genomic_DNA"/>
</dbReference>
<dbReference type="Pfam" id="PF13443">
    <property type="entry name" value="HTH_26"/>
    <property type="match status" value="1"/>
</dbReference>